<evidence type="ECO:0000313" key="2">
    <source>
        <dbReference type="EMBL" id="RSB76301.1"/>
    </source>
</evidence>
<dbReference type="OrthoDB" id="954305at2"/>
<evidence type="ECO:0000313" key="4">
    <source>
        <dbReference type="Proteomes" id="UP000518315"/>
    </source>
</evidence>
<protein>
    <recommendedName>
        <fullName evidence="5">MmcQ/YjbR family DNA-binding protein</fullName>
    </recommendedName>
</protein>
<organism evidence="2 3">
    <name type="scientific">Rhizobium pisi</name>
    <dbReference type="NCBI Taxonomy" id="574561"/>
    <lineage>
        <taxon>Bacteria</taxon>
        <taxon>Pseudomonadati</taxon>
        <taxon>Pseudomonadota</taxon>
        <taxon>Alphaproteobacteria</taxon>
        <taxon>Hyphomicrobiales</taxon>
        <taxon>Rhizobiaceae</taxon>
        <taxon>Rhizobium/Agrobacterium group</taxon>
        <taxon>Rhizobium</taxon>
    </lineage>
</organism>
<dbReference type="InterPro" id="IPR058532">
    <property type="entry name" value="YjbR/MT2646/Rv2570-like"/>
</dbReference>
<proteinExistence type="predicted"/>
<gene>
    <name evidence="2" type="ORF">EFD55_17745</name>
    <name evidence="1" type="ORF">FHS26_003544</name>
</gene>
<evidence type="ECO:0000313" key="1">
    <source>
        <dbReference type="EMBL" id="MBB3135798.1"/>
    </source>
</evidence>
<evidence type="ECO:0000313" key="3">
    <source>
        <dbReference type="Proteomes" id="UP000277279"/>
    </source>
</evidence>
<dbReference type="Pfam" id="PF04237">
    <property type="entry name" value="YjbR"/>
    <property type="match status" value="1"/>
</dbReference>
<dbReference type="Proteomes" id="UP000277279">
    <property type="component" value="Unassembled WGS sequence"/>
</dbReference>
<dbReference type="RefSeq" id="WP_125846349.1">
    <property type="nucleotide sequence ID" value="NZ_JACHXH010000011.1"/>
</dbReference>
<accession>A0A427MYT7</accession>
<comment type="caution">
    <text evidence="2">The sequence shown here is derived from an EMBL/GenBank/DDBJ whole genome shotgun (WGS) entry which is preliminary data.</text>
</comment>
<dbReference type="Proteomes" id="UP000518315">
    <property type="component" value="Unassembled WGS sequence"/>
</dbReference>
<reference evidence="2 3" key="1">
    <citation type="submission" date="2018-11" db="EMBL/GenBank/DDBJ databases">
        <authorList>
            <person name="Huo Y."/>
        </authorList>
    </citation>
    <scope>NUCLEOTIDE SEQUENCE [LARGE SCALE GENOMIC DNA]</scope>
    <source>
        <strain evidence="2 3">DSM 30132</strain>
    </source>
</reference>
<dbReference type="EMBL" id="RJJT01000011">
    <property type="protein sequence ID" value="RSB76301.1"/>
    <property type="molecule type" value="Genomic_DNA"/>
</dbReference>
<name>A0A427MYT7_9HYPH</name>
<sequence>MADDVDAIFERLKRLAAEAGLPGVEESTSYGNPALKVGGKSFVAVKNAETIVISIALDDKEHLLEMAPDIYFQTAHYVGWPYLPVRVALIGDEELRLRLTGAWRFRAPKKLAGSYQT</sequence>
<dbReference type="AlphaFoldDB" id="A0A427MYT7"/>
<evidence type="ECO:0008006" key="5">
    <source>
        <dbReference type="Google" id="ProtNLM"/>
    </source>
</evidence>
<dbReference type="EMBL" id="JACHXH010000011">
    <property type="protein sequence ID" value="MBB3135798.1"/>
    <property type="molecule type" value="Genomic_DNA"/>
</dbReference>
<reference evidence="1 4" key="2">
    <citation type="submission" date="2020-08" db="EMBL/GenBank/DDBJ databases">
        <title>Genomic Encyclopedia of Type Strains, Phase III (KMG-III): the genomes of soil and plant-associated and newly described type strains.</title>
        <authorList>
            <person name="Whitman W."/>
        </authorList>
    </citation>
    <scope>NUCLEOTIDE SEQUENCE [LARGE SCALE GENOMIC DNA]</scope>
    <source>
        <strain evidence="1 4">CECT 4113</strain>
    </source>
</reference>
<keyword evidence="4" id="KW-1185">Reference proteome</keyword>